<reference evidence="2" key="1">
    <citation type="submission" date="2021-01" db="EMBL/GenBank/DDBJ databases">
        <authorList>
            <person name="Corre E."/>
            <person name="Pelletier E."/>
            <person name="Niang G."/>
            <person name="Scheremetjew M."/>
            <person name="Finn R."/>
            <person name="Kale V."/>
            <person name="Holt S."/>
            <person name="Cochrane G."/>
            <person name="Meng A."/>
            <person name="Brown T."/>
            <person name="Cohen L."/>
        </authorList>
    </citation>
    <scope>NUCLEOTIDE SEQUENCE</scope>
    <source>
        <strain evidence="2">Ms1</strain>
    </source>
</reference>
<protein>
    <submittedName>
        <fullName evidence="2">Uncharacterized protein</fullName>
    </submittedName>
</protein>
<proteinExistence type="predicted"/>
<feature type="compositionally biased region" description="Basic and acidic residues" evidence="1">
    <location>
        <begin position="25"/>
        <end position="48"/>
    </location>
</feature>
<feature type="region of interest" description="Disordered" evidence="1">
    <location>
        <begin position="1"/>
        <end position="20"/>
    </location>
</feature>
<evidence type="ECO:0000313" key="2">
    <source>
        <dbReference type="EMBL" id="CAD8919175.1"/>
    </source>
</evidence>
<name>A0A7S1CH73_9STRA</name>
<evidence type="ECO:0000256" key="1">
    <source>
        <dbReference type="SAM" id="MobiDB-lite"/>
    </source>
</evidence>
<feature type="region of interest" description="Disordered" evidence="1">
    <location>
        <begin position="112"/>
        <end position="132"/>
    </location>
</feature>
<dbReference type="AlphaFoldDB" id="A0A7S1CH73"/>
<feature type="compositionally biased region" description="Basic and acidic residues" evidence="1">
    <location>
        <begin position="60"/>
        <end position="69"/>
    </location>
</feature>
<dbReference type="EMBL" id="HBFS01018473">
    <property type="protein sequence ID" value="CAD8919175.1"/>
    <property type="molecule type" value="Transcribed_RNA"/>
</dbReference>
<organism evidence="2">
    <name type="scientific">Bicosoecida sp. CB-2014</name>
    <dbReference type="NCBI Taxonomy" id="1486930"/>
    <lineage>
        <taxon>Eukaryota</taxon>
        <taxon>Sar</taxon>
        <taxon>Stramenopiles</taxon>
        <taxon>Bigyra</taxon>
        <taxon>Opalozoa</taxon>
        <taxon>Bicosoecida</taxon>
    </lineage>
</organism>
<feature type="region of interest" description="Disordered" evidence="1">
    <location>
        <begin position="25"/>
        <end position="72"/>
    </location>
</feature>
<sequence length="199" mass="22259">MAKALQAEAEGRALSAEAQARAAMEERDAYRARTDEARARAEELEKQLAEVQDQLSSANERAREAEAERTACVSELDDVKGRAEDCEAGGLDPRTAETRDMPEAVRKLYEREKARQRRIQHSDADSADNGPKEISMFCPKDMQIAIADLNDDERDNNECMVLNLNGPGVSSRLVLFCDGTHSDFDPHEEDEDHFDDSDE</sequence>
<accession>A0A7S1CH73</accession>
<gene>
    <name evidence="2" type="ORF">BSP0115_LOCUS12437</name>
</gene>